<dbReference type="AlphaFoldDB" id="A0A2P2QN04"/>
<reference evidence="1" key="1">
    <citation type="submission" date="2018-02" db="EMBL/GenBank/DDBJ databases">
        <title>Rhizophora mucronata_Transcriptome.</title>
        <authorList>
            <person name="Meera S.P."/>
            <person name="Sreeshan A."/>
            <person name="Augustine A."/>
        </authorList>
    </citation>
    <scope>NUCLEOTIDE SEQUENCE</scope>
    <source>
        <tissue evidence="1">Leaf</tissue>
    </source>
</reference>
<name>A0A2P2QN04_RHIMU</name>
<organism evidence="1">
    <name type="scientific">Rhizophora mucronata</name>
    <name type="common">Asiatic mangrove</name>
    <dbReference type="NCBI Taxonomy" id="61149"/>
    <lineage>
        <taxon>Eukaryota</taxon>
        <taxon>Viridiplantae</taxon>
        <taxon>Streptophyta</taxon>
        <taxon>Embryophyta</taxon>
        <taxon>Tracheophyta</taxon>
        <taxon>Spermatophyta</taxon>
        <taxon>Magnoliopsida</taxon>
        <taxon>eudicotyledons</taxon>
        <taxon>Gunneridae</taxon>
        <taxon>Pentapetalae</taxon>
        <taxon>rosids</taxon>
        <taxon>fabids</taxon>
        <taxon>Malpighiales</taxon>
        <taxon>Rhizophoraceae</taxon>
        <taxon>Rhizophora</taxon>
    </lineage>
</organism>
<evidence type="ECO:0000313" key="1">
    <source>
        <dbReference type="EMBL" id="MBX68392.1"/>
    </source>
</evidence>
<sequence length="17" mass="1917">MNQDPEATFCCISCQIN</sequence>
<protein>
    <submittedName>
        <fullName evidence="1">Uncharacterized protein</fullName>
    </submittedName>
</protein>
<accession>A0A2P2QN04</accession>
<dbReference type="EMBL" id="GGEC01087908">
    <property type="protein sequence ID" value="MBX68392.1"/>
    <property type="molecule type" value="Transcribed_RNA"/>
</dbReference>
<proteinExistence type="predicted"/>